<organism evidence="3 4">
    <name type="scientific">Streptomyces beijiangensis</name>
    <dbReference type="NCBI Taxonomy" id="163361"/>
    <lineage>
        <taxon>Bacteria</taxon>
        <taxon>Bacillati</taxon>
        <taxon>Actinomycetota</taxon>
        <taxon>Actinomycetes</taxon>
        <taxon>Kitasatosporales</taxon>
        <taxon>Streptomycetaceae</taxon>
        <taxon>Streptomyces</taxon>
    </lineage>
</organism>
<proteinExistence type="predicted"/>
<name>A0A939JIL5_9ACTN</name>
<reference evidence="3" key="1">
    <citation type="submission" date="2021-03" db="EMBL/GenBank/DDBJ databases">
        <title>Streptomyces poriferae sp. nov., a novel marine sponge-derived Actinobacteria species with anti-MRSA activity.</title>
        <authorList>
            <person name="Sandoval-Powers M."/>
            <person name="Kralova S."/>
            <person name="Nguyen G.-S."/>
            <person name="Fawwal D."/>
            <person name="Degnes K."/>
            <person name="Klinkenberg G."/>
            <person name="Sletta H."/>
            <person name="Wentzel A."/>
            <person name="Liles M.R."/>
        </authorList>
    </citation>
    <scope>NUCLEOTIDE SEQUENCE</scope>
    <source>
        <strain evidence="3">DSM 41794</strain>
    </source>
</reference>
<dbReference type="AlphaFoldDB" id="A0A939JIL5"/>
<protein>
    <recommendedName>
        <fullName evidence="5">Lipoprotein</fullName>
    </recommendedName>
</protein>
<keyword evidence="2" id="KW-0732">Signal</keyword>
<feature type="chain" id="PRO_5038714581" description="Lipoprotein" evidence="2">
    <location>
        <begin position="20"/>
        <end position="191"/>
    </location>
</feature>
<dbReference type="Proteomes" id="UP000664167">
    <property type="component" value="Unassembled WGS sequence"/>
</dbReference>
<feature type="region of interest" description="Disordered" evidence="1">
    <location>
        <begin position="142"/>
        <end position="166"/>
    </location>
</feature>
<gene>
    <name evidence="3" type="ORF">J0695_28215</name>
</gene>
<dbReference type="PROSITE" id="PS51257">
    <property type="entry name" value="PROKAR_LIPOPROTEIN"/>
    <property type="match status" value="1"/>
</dbReference>
<accession>A0A939JIL5</accession>
<dbReference type="RefSeq" id="WP_206966643.1">
    <property type="nucleotide sequence ID" value="NZ_BAAAJJ010000011.1"/>
</dbReference>
<feature type="region of interest" description="Disordered" evidence="1">
    <location>
        <begin position="32"/>
        <end position="53"/>
    </location>
</feature>
<evidence type="ECO:0000256" key="1">
    <source>
        <dbReference type="SAM" id="MobiDB-lite"/>
    </source>
</evidence>
<comment type="caution">
    <text evidence="3">The sequence shown here is derived from an EMBL/GenBank/DDBJ whole genome shotgun (WGS) entry which is preliminary data.</text>
</comment>
<keyword evidence="4" id="KW-1185">Reference proteome</keyword>
<evidence type="ECO:0000313" key="4">
    <source>
        <dbReference type="Proteomes" id="UP000664167"/>
    </source>
</evidence>
<dbReference type="EMBL" id="JAFLRJ010000310">
    <property type="protein sequence ID" value="MBO0515643.1"/>
    <property type="molecule type" value="Genomic_DNA"/>
</dbReference>
<evidence type="ECO:0008006" key="5">
    <source>
        <dbReference type="Google" id="ProtNLM"/>
    </source>
</evidence>
<evidence type="ECO:0000313" key="3">
    <source>
        <dbReference type="EMBL" id="MBO0515643.1"/>
    </source>
</evidence>
<evidence type="ECO:0000256" key="2">
    <source>
        <dbReference type="SAM" id="SignalP"/>
    </source>
</evidence>
<feature type="signal peptide" evidence="2">
    <location>
        <begin position="1"/>
        <end position="19"/>
    </location>
</feature>
<sequence>MRSRVLLASAVTIMACALAGCGSGDDTAKVPTADRGGSAGTSATPRSNGGGDDVSAYISAQRVWVKCLRTNGLDAPDPDAKGQVEFGDAATLKKNPKFLDAQDKCKSLKAAVPESVEQGNQPKLSAAQIKVKRKYADCMQKNGAADFPDPGPDGYGGNDAQWDQASAGAKRAARLCGPIVGIPGDAPSAQG</sequence>